<dbReference type="CDD" id="cd06261">
    <property type="entry name" value="TM_PBP2"/>
    <property type="match status" value="1"/>
</dbReference>
<keyword evidence="2 7" id="KW-0813">Transport</keyword>
<proteinExistence type="inferred from homology"/>
<dbReference type="OrthoDB" id="4543034at2"/>
<feature type="region of interest" description="Disordered" evidence="8">
    <location>
        <begin position="268"/>
        <end position="294"/>
    </location>
</feature>
<evidence type="ECO:0000256" key="5">
    <source>
        <dbReference type="ARBA" id="ARBA00022989"/>
    </source>
</evidence>
<dbReference type="EMBL" id="LT629710">
    <property type="protein sequence ID" value="SDP12212.1"/>
    <property type="molecule type" value="Genomic_DNA"/>
</dbReference>
<dbReference type="InterPro" id="IPR043429">
    <property type="entry name" value="ArtM/GltK/GlnP/TcyL/YhdX-like"/>
</dbReference>
<comment type="subcellular location">
    <subcellularLocation>
        <location evidence="1 7">Cell membrane</location>
        <topology evidence="1 7">Multi-pass membrane protein</topology>
    </subcellularLocation>
</comment>
<protein>
    <submittedName>
        <fullName evidence="10">Glutamate transport system permease protein</fullName>
    </submittedName>
</protein>
<keyword evidence="3" id="KW-1003">Cell membrane</keyword>
<feature type="transmembrane region" description="Helical" evidence="7">
    <location>
        <begin position="138"/>
        <end position="161"/>
    </location>
</feature>
<dbReference type="NCBIfam" id="TIGR01726">
    <property type="entry name" value="HEQRo_perm_3TM"/>
    <property type="match status" value="1"/>
</dbReference>
<keyword evidence="5 7" id="KW-1133">Transmembrane helix</keyword>
<evidence type="ECO:0000256" key="2">
    <source>
        <dbReference type="ARBA" id="ARBA00022448"/>
    </source>
</evidence>
<dbReference type="STRING" id="1090615.SAMN04515671_2986"/>
<reference evidence="10 11" key="1">
    <citation type="submission" date="2016-10" db="EMBL/GenBank/DDBJ databases">
        <authorList>
            <person name="de Groot N.N."/>
        </authorList>
    </citation>
    <scope>NUCLEOTIDE SEQUENCE [LARGE SCALE GENOMIC DNA]</scope>
    <source>
        <strain evidence="11">P4-7,KCTC 19426,CECT 7604</strain>
    </source>
</reference>
<dbReference type="Pfam" id="PF00528">
    <property type="entry name" value="BPD_transp_1"/>
    <property type="match status" value="1"/>
</dbReference>
<dbReference type="AlphaFoldDB" id="A0A1H0Q486"/>
<dbReference type="Gene3D" id="1.10.3720.10">
    <property type="entry name" value="MetI-like"/>
    <property type="match status" value="1"/>
</dbReference>
<evidence type="ECO:0000313" key="11">
    <source>
        <dbReference type="Proteomes" id="UP000198741"/>
    </source>
</evidence>
<keyword evidence="6 7" id="KW-0472">Membrane</keyword>
<keyword evidence="4 7" id="KW-0812">Transmembrane</keyword>
<dbReference type="InterPro" id="IPR000515">
    <property type="entry name" value="MetI-like"/>
</dbReference>
<name>A0A1H0Q486_9ACTN</name>
<dbReference type="InterPro" id="IPR010065">
    <property type="entry name" value="AA_ABC_transptr_permease_3TM"/>
</dbReference>
<dbReference type="GO" id="GO:0006865">
    <property type="term" value="P:amino acid transport"/>
    <property type="evidence" value="ECO:0007669"/>
    <property type="project" value="TreeGrafter"/>
</dbReference>
<feature type="transmembrane region" description="Helical" evidence="7">
    <location>
        <begin position="75"/>
        <end position="93"/>
    </location>
</feature>
<evidence type="ECO:0000256" key="4">
    <source>
        <dbReference type="ARBA" id="ARBA00022692"/>
    </source>
</evidence>
<feature type="compositionally biased region" description="Low complexity" evidence="8">
    <location>
        <begin position="268"/>
        <end position="281"/>
    </location>
</feature>
<evidence type="ECO:0000256" key="7">
    <source>
        <dbReference type="RuleBase" id="RU363032"/>
    </source>
</evidence>
<feature type="domain" description="ABC transmembrane type-1" evidence="9">
    <location>
        <begin position="69"/>
        <end position="258"/>
    </location>
</feature>
<dbReference type="RefSeq" id="WP_090477086.1">
    <property type="nucleotide sequence ID" value="NZ_LT629710.1"/>
</dbReference>
<evidence type="ECO:0000256" key="6">
    <source>
        <dbReference type="ARBA" id="ARBA00023136"/>
    </source>
</evidence>
<accession>A0A1H0Q486</accession>
<keyword evidence="11" id="KW-1185">Reference proteome</keyword>
<evidence type="ECO:0000256" key="3">
    <source>
        <dbReference type="ARBA" id="ARBA00022475"/>
    </source>
</evidence>
<feature type="transmembrane region" description="Helical" evidence="7">
    <location>
        <begin position="20"/>
        <end position="38"/>
    </location>
</feature>
<evidence type="ECO:0000259" key="9">
    <source>
        <dbReference type="PROSITE" id="PS50928"/>
    </source>
</evidence>
<dbReference type="PANTHER" id="PTHR30614:SF21">
    <property type="entry name" value="AMINO ACID ABC TRANSPORTER PERMEASE"/>
    <property type="match status" value="1"/>
</dbReference>
<dbReference type="SUPFAM" id="SSF161098">
    <property type="entry name" value="MetI-like"/>
    <property type="match status" value="1"/>
</dbReference>
<feature type="transmembrane region" description="Helical" evidence="7">
    <location>
        <begin position="114"/>
        <end position="132"/>
    </location>
</feature>
<dbReference type="PROSITE" id="PS50928">
    <property type="entry name" value="ABC_TM1"/>
    <property type="match status" value="1"/>
</dbReference>
<sequence>MTEPTVLYDAPGPRARRLNLVLSVLFAALLLAALWWMLSVLGSKGQLDWAKWKPFTQGSTWTTYLLPGLWNTVKAALLSVVIALPISALLGIARMSDHAWIRWPAGVVVEFFRAIPVLILMLFAFTLWFTLFSASSPLAGVVIGLVLYNGSVLAEIVRAGLRSLPRGQSEAAAAIGLTKSQTMTAILLPQAVTVMLPSVVSQMVVILKDTALGGILVGYVELRRAGGTAASFYKNLLPTYVVIAAIYIALNLALGLAASYLERRLRTRGGQRPGGPQDTPGAGSAGLVIGGAVP</sequence>
<evidence type="ECO:0000256" key="8">
    <source>
        <dbReference type="SAM" id="MobiDB-lite"/>
    </source>
</evidence>
<organism evidence="10 11">
    <name type="scientific">Nakamurella panacisegetis</name>
    <dbReference type="NCBI Taxonomy" id="1090615"/>
    <lineage>
        <taxon>Bacteria</taxon>
        <taxon>Bacillati</taxon>
        <taxon>Actinomycetota</taxon>
        <taxon>Actinomycetes</taxon>
        <taxon>Nakamurellales</taxon>
        <taxon>Nakamurellaceae</taxon>
        <taxon>Nakamurella</taxon>
    </lineage>
</organism>
<dbReference type="GO" id="GO:0022857">
    <property type="term" value="F:transmembrane transporter activity"/>
    <property type="evidence" value="ECO:0007669"/>
    <property type="project" value="InterPro"/>
</dbReference>
<dbReference type="PANTHER" id="PTHR30614">
    <property type="entry name" value="MEMBRANE COMPONENT OF AMINO ACID ABC TRANSPORTER"/>
    <property type="match status" value="1"/>
</dbReference>
<evidence type="ECO:0000313" key="10">
    <source>
        <dbReference type="EMBL" id="SDP12212.1"/>
    </source>
</evidence>
<feature type="transmembrane region" description="Helical" evidence="7">
    <location>
        <begin position="240"/>
        <end position="261"/>
    </location>
</feature>
<dbReference type="GO" id="GO:0043190">
    <property type="term" value="C:ATP-binding cassette (ABC) transporter complex"/>
    <property type="evidence" value="ECO:0007669"/>
    <property type="project" value="InterPro"/>
</dbReference>
<evidence type="ECO:0000256" key="1">
    <source>
        <dbReference type="ARBA" id="ARBA00004651"/>
    </source>
</evidence>
<gene>
    <name evidence="10" type="ORF">SAMN04515671_2986</name>
</gene>
<dbReference type="Proteomes" id="UP000198741">
    <property type="component" value="Chromosome I"/>
</dbReference>
<feature type="transmembrane region" description="Helical" evidence="7">
    <location>
        <begin position="182"/>
        <end position="207"/>
    </location>
</feature>
<dbReference type="InterPro" id="IPR035906">
    <property type="entry name" value="MetI-like_sf"/>
</dbReference>
<comment type="similarity">
    <text evidence="7">Belongs to the binding-protein-dependent transport system permease family.</text>
</comment>